<name>A0A9N9EYY1_9GLOM</name>
<keyword evidence="1 3" id="KW-0238">DNA-binding</keyword>
<dbReference type="OrthoDB" id="1919336at2759"/>
<reference evidence="6" key="1">
    <citation type="submission" date="2021-06" db="EMBL/GenBank/DDBJ databases">
        <authorList>
            <person name="Kallberg Y."/>
            <person name="Tangrot J."/>
            <person name="Rosling A."/>
        </authorList>
    </citation>
    <scope>NUCLEOTIDE SEQUENCE</scope>
    <source>
        <strain evidence="6">BR232B</strain>
    </source>
</reference>
<sequence>MKVIFLDDLERQFETVIATADLLCTKEELLAYDETPNRKGYPKRVCNASVIYCREYKKRLRLRGTFFTAPGGARSIIRRAARAWKDLDPTLKNVFELAAQLMKERFQRDHPTYKYRPTKRSRRQQHNMNRAEELANTTLNGEPATTTENFPGEEPNFAGEEPAMPGRGPAGLPSPSTPPQPLPHTTILEQSATSQSLPHTTTQNFNNSSFSMNSPQYYYPSPQENEEQIESDASSILSSPPDEYIPSLPTPLMTPGWTSYSDPGTPGAILGEQVYPNLSDIEVQEEIPIEEIEEIKEQTEIDSTIEIEEQTEIEPEFTTEGEFDRLFGTGHYDYLETMDEFLF</sequence>
<dbReference type="Gene3D" id="1.10.30.10">
    <property type="entry name" value="High mobility group box domain"/>
    <property type="match status" value="1"/>
</dbReference>
<feature type="compositionally biased region" description="Polar residues" evidence="4">
    <location>
        <begin position="187"/>
        <end position="203"/>
    </location>
</feature>
<evidence type="ECO:0000256" key="4">
    <source>
        <dbReference type="SAM" id="MobiDB-lite"/>
    </source>
</evidence>
<protein>
    <submittedName>
        <fullName evidence="6">30_t:CDS:1</fullName>
    </submittedName>
</protein>
<dbReference type="GO" id="GO:0001228">
    <property type="term" value="F:DNA-binding transcription activator activity, RNA polymerase II-specific"/>
    <property type="evidence" value="ECO:0007669"/>
    <property type="project" value="TreeGrafter"/>
</dbReference>
<keyword evidence="7" id="KW-1185">Reference proteome</keyword>
<evidence type="ECO:0000259" key="5">
    <source>
        <dbReference type="PROSITE" id="PS50118"/>
    </source>
</evidence>
<dbReference type="PANTHER" id="PTHR10270">
    <property type="entry name" value="SOX TRANSCRIPTION FACTOR"/>
    <property type="match status" value="1"/>
</dbReference>
<dbReference type="InterPro" id="IPR036910">
    <property type="entry name" value="HMG_box_dom_sf"/>
</dbReference>
<evidence type="ECO:0000313" key="6">
    <source>
        <dbReference type="EMBL" id="CAG8498542.1"/>
    </source>
</evidence>
<dbReference type="Proteomes" id="UP000789739">
    <property type="component" value="Unassembled WGS sequence"/>
</dbReference>
<feature type="domain" description="HMG box" evidence="5">
    <location>
        <begin position="42"/>
        <end position="114"/>
    </location>
</feature>
<accession>A0A9N9EYY1</accession>
<feature type="region of interest" description="Disordered" evidence="4">
    <location>
        <begin position="108"/>
        <end position="230"/>
    </location>
</feature>
<dbReference type="GO" id="GO:0030154">
    <property type="term" value="P:cell differentiation"/>
    <property type="evidence" value="ECO:0007669"/>
    <property type="project" value="TreeGrafter"/>
</dbReference>
<keyword evidence="2" id="KW-0804">Transcription</keyword>
<dbReference type="GO" id="GO:0005634">
    <property type="term" value="C:nucleus"/>
    <property type="evidence" value="ECO:0007669"/>
    <property type="project" value="UniProtKB-UniRule"/>
</dbReference>
<evidence type="ECO:0000256" key="1">
    <source>
        <dbReference type="ARBA" id="ARBA00023125"/>
    </source>
</evidence>
<dbReference type="PANTHER" id="PTHR10270:SF161">
    <property type="entry name" value="SEX-DETERMINING REGION Y PROTEIN"/>
    <property type="match status" value="1"/>
</dbReference>
<dbReference type="GO" id="GO:0000978">
    <property type="term" value="F:RNA polymerase II cis-regulatory region sequence-specific DNA binding"/>
    <property type="evidence" value="ECO:0007669"/>
    <property type="project" value="TreeGrafter"/>
</dbReference>
<keyword evidence="3" id="KW-0539">Nucleus</keyword>
<dbReference type="SMART" id="SM00398">
    <property type="entry name" value="HMG"/>
    <property type="match status" value="1"/>
</dbReference>
<organism evidence="6 7">
    <name type="scientific">Paraglomus brasilianum</name>
    <dbReference type="NCBI Taxonomy" id="144538"/>
    <lineage>
        <taxon>Eukaryota</taxon>
        <taxon>Fungi</taxon>
        <taxon>Fungi incertae sedis</taxon>
        <taxon>Mucoromycota</taxon>
        <taxon>Glomeromycotina</taxon>
        <taxon>Glomeromycetes</taxon>
        <taxon>Paraglomerales</taxon>
        <taxon>Paraglomeraceae</taxon>
        <taxon>Paraglomus</taxon>
    </lineage>
</organism>
<comment type="caution">
    <text evidence="6">The sequence shown here is derived from an EMBL/GenBank/DDBJ whole genome shotgun (WGS) entry which is preliminary data.</text>
</comment>
<proteinExistence type="predicted"/>
<dbReference type="PROSITE" id="PS50118">
    <property type="entry name" value="HMG_BOX_2"/>
    <property type="match status" value="1"/>
</dbReference>
<feature type="compositionally biased region" description="Low complexity" evidence="4">
    <location>
        <begin position="204"/>
        <end position="214"/>
    </location>
</feature>
<dbReference type="SUPFAM" id="SSF47095">
    <property type="entry name" value="HMG-box"/>
    <property type="match status" value="1"/>
</dbReference>
<feature type="compositionally biased region" description="Basic residues" evidence="4">
    <location>
        <begin position="116"/>
        <end position="125"/>
    </location>
</feature>
<evidence type="ECO:0000256" key="2">
    <source>
        <dbReference type="ARBA" id="ARBA00023163"/>
    </source>
</evidence>
<feature type="compositionally biased region" description="Polar residues" evidence="4">
    <location>
        <begin position="135"/>
        <end position="149"/>
    </location>
</feature>
<dbReference type="EMBL" id="CAJVPI010000195">
    <property type="protein sequence ID" value="CAG8498542.1"/>
    <property type="molecule type" value="Genomic_DNA"/>
</dbReference>
<dbReference type="InterPro" id="IPR009071">
    <property type="entry name" value="HMG_box_dom"/>
</dbReference>
<dbReference type="InterPro" id="IPR050140">
    <property type="entry name" value="SRY-related_HMG-box_TF-like"/>
</dbReference>
<evidence type="ECO:0000313" key="7">
    <source>
        <dbReference type="Proteomes" id="UP000789739"/>
    </source>
</evidence>
<gene>
    <name evidence="6" type="ORF">PBRASI_LOCUS2482</name>
</gene>
<feature type="DNA-binding region" description="HMG box" evidence="3">
    <location>
        <begin position="42"/>
        <end position="114"/>
    </location>
</feature>
<evidence type="ECO:0000256" key="3">
    <source>
        <dbReference type="PROSITE-ProRule" id="PRU00267"/>
    </source>
</evidence>
<dbReference type="AlphaFoldDB" id="A0A9N9EYY1"/>